<dbReference type="PROSITE" id="PS50048">
    <property type="entry name" value="ZN2_CY6_FUNGAL_2"/>
    <property type="match status" value="1"/>
</dbReference>
<keyword evidence="4" id="KW-0805">Transcription regulation</keyword>
<keyword evidence="7" id="KW-0539">Nucleus</keyword>
<evidence type="ECO:0000256" key="8">
    <source>
        <dbReference type="SAM" id="MobiDB-lite"/>
    </source>
</evidence>
<keyword evidence="3" id="KW-0862">Zinc</keyword>
<evidence type="ECO:0000256" key="4">
    <source>
        <dbReference type="ARBA" id="ARBA00023015"/>
    </source>
</evidence>
<dbReference type="InterPro" id="IPR001138">
    <property type="entry name" value="Zn2Cys6_DnaBD"/>
</dbReference>
<sequence length="227" mass="25467">MDMPVARSWDPALDFLERRSSYRITASTRHTPTRRLTPTTRTLTHKPHSSHSHAHAHPPPHPSSSPPSRMWRGSGEPAKQLACSSCRKKKIKCQPNVDGGRCRACLRSGAECLIPVVDERKLSNSKKLVRELYAKIASLEAELQRRPKASDIRDRDPRRDSFHHIIGVLDDDDRTKTLPEDEPLMLCLPENRINAIHPSASSNAPPMGMLVSTPTLAAIIARDRHRP</sequence>
<dbReference type="PROSITE" id="PS00463">
    <property type="entry name" value="ZN2_CY6_FUNGAL_1"/>
    <property type="match status" value="1"/>
</dbReference>
<feature type="compositionally biased region" description="Low complexity" evidence="8">
    <location>
        <begin position="28"/>
        <end position="42"/>
    </location>
</feature>
<reference evidence="10 11" key="1">
    <citation type="journal article" date="2024" name="IMA Fungus">
        <title>IMA Genome - F19 : A genome assembly and annotation guide to empower mycologists, including annotated draft genome sequences of Ceratocystis pirilliformis, Diaporthe australafricana, Fusarium ophioides, Paecilomyces lecythidis, and Sporothrix stenoceras.</title>
        <authorList>
            <person name="Aylward J."/>
            <person name="Wilson A.M."/>
            <person name="Visagie C.M."/>
            <person name="Spraker J."/>
            <person name="Barnes I."/>
            <person name="Buitendag C."/>
            <person name="Ceriani C."/>
            <person name="Del Mar Angel L."/>
            <person name="du Plessis D."/>
            <person name="Fuchs T."/>
            <person name="Gasser K."/>
            <person name="Kramer D."/>
            <person name="Li W."/>
            <person name="Munsamy K."/>
            <person name="Piso A."/>
            <person name="Price J.L."/>
            <person name="Sonnekus B."/>
            <person name="Thomas C."/>
            <person name="van der Nest A."/>
            <person name="van Dijk A."/>
            <person name="van Heerden A."/>
            <person name="van Vuuren N."/>
            <person name="Yilmaz N."/>
            <person name="Duong T.A."/>
            <person name="van der Merwe N.A."/>
            <person name="Wingfield M.J."/>
            <person name="Wingfield B.D."/>
        </authorList>
    </citation>
    <scope>NUCLEOTIDE SEQUENCE [LARGE SCALE GENOMIC DNA]</scope>
    <source>
        <strain evidence="10 11">CMW 5346</strain>
    </source>
</reference>
<evidence type="ECO:0000313" key="11">
    <source>
        <dbReference type="Proteomes" id="UP001583186"/>
    </source>
</evidence>
<evidence type="ECO:0000256" key="2">
    <source>
        <dbReference type="ARBA" id="ARBA00022723"/>
    </source>
</evidence>
<gene>
    <name evidence="10" type="ORF">Sste5346_006390</name>
</gene>
<keyword evidence="5" id="KW-0238">DNA-binding</keyword>
<proteinExistence type="predicted"/>
<dbReference type="SMART" id="SM00066">
    <property type="entry name" value="GAL4"/>
    <property type="match status" value="1"/>
</dbReference>
<feature type="domain" description="Zn(2)-C6 fungal-type" evidence="9">
    <location>
        <begin position="82"/>
        <end position="114"/>
    </location>
</feature>
<evidence type="ECO:0000256" key="1">
    <source>
        <dbReference type="ARBA" id="ARBA00004123"/>
    </source>
</evidence>
<evidence type="ECO:0000256" key="6">
    <source>
        <dbReference type="ARBA" id="ARBA00023163"/>
    </source>
</evidence>
<protein>
    <recommendedName>
        <fullName evidence="9">Zn(2)-C6 fungal-type domain-containing protein</fullName>
    </recommendedName>
</protein>
<feature type="compositionally biased region" description="Basic residues" evidence="8">
    <location>
        <begin position="43"/>
        <end position="58"/>
    </location>
</feature>
<keyword evidence="2" id="KW-0479">Metal-binding</keyword>
<evidence type="ECO:0000256" key="7">
    <source>
        <dbReference type="ARBA" id="ARBA00023242"/>
    </source>
</evidence>
<dbReference type="EMBL" id="JAWCUI010000037">
    <property type="protein sequence ID" value="KAL1893560.1"/>
    <property type="molecule type" value="Genomic_DNA"/>
</dbReference>
<comment type="subcellular location">
    <subcellularLocation>
        <location evidence="1">Nucleus</location>
    </subcellularLocation>
</comment>
<dbReference type="SUPFAM" id="SSF57701">
    <property type="entry name" value="Zn2/Cys6 DNA-binding domain"/>
    <property type="match status" value="1"/>
</dbReference>
<evidence type="ECO:0000256" key="3">
    <source>
        <dbReference type="ARBA" id="ARBA00022833"/>
    </source>
</evidence>
<dbReference type="PANTHER" id="PTHR31313:SF81">
    <property type="entry name" value="TY1 ENHANCER ACTIVATOR"/>
    <property type="match status" value="1"/>
</dbReference>
<evidence type="ECO:0000256" key="5">
    <source>
        <dbReference type="ARBA" id="ARBA00023125"/>
    </source>
</evidence>
<dbReference type="InterPro" id="IPR051615">
    <property type="entry name" value="Transcr_Regulatory_Elem"/>
</dbReference>
<dbReference type="Gene3D" id="4.10.240.10">
    <property type="entry name" value="Zn(2)-C6 fungal-type DNA-binding domain"/>
    <property type="match status" value="1"/>
</dbReference>
<dbReference type="CDD" id="cd00067">
    <property type="entry name" value="GAL4"/>
    <property type="match status" value="1"/>
</dbReference>
<organism evidence="10 11">
    <name type="scientific">Sporothrix stenoceras</name>
    <dbReference type="NCBI Taxonomy" id="5173"/>
    <lineage>
        <taxon>Eukaryota</taxon>
        <taxon>Fungi</taxon>
        <taxon>Dikarya</taxon>
        <taxon>Ascomycota</taxon>
        <taxon>Pezizomycotina</taxon>
        <taxon>Sordariomycetes</taxon>
        <taxon>Sordariomycetidae</taxon>
        <taxon>Ophiostomatales</taxon>
        <taxon>Ophiostomataceae</taxon>
        <taxon>Sporothrix</taxon>
    </lineage>
</organism>
<accession>A0ABR3YYT5</accession>
<keyword evidence="6" id="KW-0804">Transcription</keyword>
<dbReference type="PANTHER" id="PTHR31313">
    <property type="entry name" value="TY1 ENHANCER ACTIVATOR"/>
    <property type="match status" value="1"/>
</dbReference>
<dbReference type="Pfam" id="PF00172">
    <property type="entry name" value="Zn_clus"/>
    <property type="match status" value="1"/>
</dbReference>
<dbReference type="InterPro" id="IPR036864">
    <property type="entry name" value="Zn2-C6_fun-type_DNA-bd_sf"/>
</dbReference>
<evidence type="ECO:0000259" key="9">
    <source>
        <dbReference type="PROSITE" id="PS50048"/>
    </source>
</evidence>
<keyword evidence="11" id="KW-1185">Reference proteome</keyword>
<dbReference type="Proteomes" id="UP001583186">
    <property type="component" value="Unassembled WGS sequence"/>
</dbReference>
<comment type="caution">
    <text evidence="10">The sequence shown here is derived from an EMBL/GenBank/DDBJ whole genome shotgun (WGS) entry which is preliminary data.</text>
</comment>
<evidence type="ECO:0000313" key="10">
    <source>
        <dbReference type="EMBL" id="KAL1893560.1"/>
    </source>
</evidence>
<feature type="region of interest" description="Disordered" evidence="8">
    <location>
        <begin position="24"/>
        <end position="76"/>
    </location>
</feature>
<name>A0ABR3YYT5_9PEZI</name>